<reference evidence="3" key="1">
    <citation type="submission" date="2016-11" db="EMBL/GenBank/DDBJ databases">
        <authorList>
            <person name="Varghese N."/>
            <person name="Submissions S."/>
        </authorList>
    </citation>
    <scope>NUCLEOTIDE SEQUENCE [LARGE SCALE GENOMIC DNA]</scope>
    <source>
        <strain evidence="3">DSM 24786</strain>
    </source>
</reference>
<evidence type="ECO:0000313" key="3">
    <source>
        <dbReference type="Proteomes" id="UP000183257"/>
    </source>
</evidence>
<proteinExistence type="predicted"/>
<organism evidence="2 3">
    <name type="scientific">Cellulophaga fucicola</name>
    <dbReference type="NCBI Taxonomy" id="76595"/>
    <lineage>
        <taxon>Bacteria</taxon>
        <taxon>Pseudomonadati</taxon>
        <taxon>Bacteroidota</taxon>
        <taxon>Flavobacteriia</taxon>
        <taxon>Flavobacteriales</taxon>
        <taxon>Flavobacteriaceae</taxon>
        <taxon>Cellulophaga</taxon>
    </lineage>
</organism>
<evidence type="ECO:0008006" key="4">
    <source>
        <dbReference type="Google" id="ProtNLM"/>
    </source>
</evidence>
<evidence type="ECO:0000256" key="1">
    <source>
        <dbReference type="SAM" id="SignalP"/>
    </source>
</evidence>
<accession>A0A1K1MDG9</accession>
<gene>
    <name evidence="2" type="ORF">SAMN05660313_00527</name>
</gene>
<keyword evidence="3" id="KW-1185">Reference proteome</keyword>
<keyword evidence="1" id="KW-0732">Signal</keyword>
<evidence type="ECO:0000313" key="2">
    <source>
        <dbReference type="EMBL" id="SFW21173.1"/>
    </source>
</evidence>
<feature type="chain" id="PRO_5012566261" description="WG containing repeat-containing protein" evidence="1">
    <location>
        <begin position="19"/>
        <end position="331"/>
    </location>
</feature>
<dbReference type="RefSeq" id="WP_072302197.1">
    <property type="nucleotide sequence ID" value="NZ_FPIY01000001.1"/>
</dbReference>
<dbReference type="Proteomes" id="UP000183257">
    <property type="component" value="Unassembled WGS sequence"/>
</dbReference>
<dbReference type="OrthoDB" id="1407220at2"/>
<sequence length="331" mass="38565">MKKYIGLLVLIFSISSQAQDYREIVPFQYKGKWGIVDSLANEIEAPNYERLKLFNDFTYAEFDGKDLFNLKTGEKFKSPGHFKATLNLENQTYYLFTNDKNSVLINFDTNDTIQLSRKYDYATIVQLHDINGNKTNSIIKLSLGNYKMILAKNDKKLTPLTNLEYGDSDVEMINKSGDAVGFVIKNKGYYTFYNDKYEILKKAKVQPNTDENNLDFIDEVVTKQLPTIYNTYVESTESYSSDIWDDSWDLTPYVAEPNVVSDYYITGNGNSFFIANKKDQSKQLKIYTKTYSYSKSYEMIAIRETKSSFFFDSRYMNLSRILFPEKYLKQE</sequence>
<feature type="signal peptide" evidence="1">
    <location>
        <begin position="1"/>
        <end position="18"/>
    </location>
</feature>
<dbReference type="STRING" id="76595.SAMN05660313_00527"/>
<name>A0A1K1MDG9_9FLAO</name>
<protein>
    <recommendedName>
        <fullName evidence="4">WG containing repeat-containing protein</fullName>
    </recommendedName>
</protein>
<dbReference type="AlphaFoldDB" id="A0A1K1MDG9"/>
<dbReference type="EMBL" id="FPIY01000001">
    <property type="protein sequence ID" value="SFW21173.1"/>
    <property type="molecule type" value="Genomic_DNA"/>
</dbReference>